<comment type="caution">
    <text evidence="1">The sequence shown here is derived from an EMBL/GenBank/DDBJ whole genome shotgun (WGS) entry which is preliminary data.</text>
</comment>
<dbReference type="GO" id="GO:0080032">
    <property type="term" value="F:methyl jasmonate esterase activity"/>
    <property type="evidence" value="ECO:0007669"/>
    <property type="project" value="TreeGrafter"/>
</dbReference>
<dbReference type="EMBL" id="JAAMPC010000009">
    <property type="protein sequence ID" value="KAG2294456.1"/>
    <property type="molecule type" value="Genomic_DNA"/>
</dbReference>
<dbReference type="Gene3D" id="3.40.50.1820">
    <property type="entry name" value="alpha/beta hydrolase"/>
    <property type="match status" value="1"/>
</dbReference>
<evidence type="ECO:0000313" key="2">
    <source>
        <dbReference type="Proteomes" id="UP000886595"/>
    </source>
</evidence>
<accession>A0A8X7UZR1</accession>
<dbReference type="InterPro" id="IPR045889">
    <property type="entry name" value="MES/HNL"/>
</dbReference>
<dbReference type="PANTHER" id="PTHR10992">
    <property type="entry name" value="METHYLESTERASE FAMILY MEMBER"/>
    <property type="match status" value="1"/>
</dbReference>
<dbReference type="AlphaFoldDB" id="A0A8X7UZR1"/>
<organism evidence="1 2">
    <name type="scientific">Brassica carinata</name>
    <name type="common">Ethiopian mustard</name>
    <name type="synonym">Abyssinian cabbage</name>
    <dbReference type="NCBI Taxonomy" id="52824"/>
    <lineage>
        <taxon>Eukaryota</taxon>
        <taxon>Viridiplantae</taxon>
        <taxon>Streptophyta</taxon>
        <taxon>Embryophyta</taxon>
        <taxon>Tracheophyta</taxon>
        <taxon>Spermatophyta</taxon>
        <taxon>Magnoliopsida</taxon>
        <taxon>eudicotyledons</taxon>
        <taxon>Gunneridae</taxon>
        <taxon>Pentapetalae</taxon>
        <taxon>rosids</taxon>
        <taxon>malvids</taxon>
        <taxon>Brassicales</taxon>
        <taxon>Brassicaceae</taxon>
        <taxon>Brassiceae</taxon>
        <taxon>Brassica</taxon>
    </lineage>
</organism>
<dbReference type="InterPro" id="IPR029058">
    <property type="entry name" value="AB_hydrolase_fold"/>
</dbReference>
<keyword evidence="2" id="KW-1185">Reference proteome</keyword>
<dbReference type="GO" id="GO:0009696">
    <property type="term" value="P:salicylic acid metabolic process"/>
    <property type="evidence" value="ECO:0007669"/>
    <property type="project" value="TreeGrafter"/>
</dbReference>
<proteinExistence type="predicted"/>
<dbReference type="GO" id="GO:0080030">
    <property type="term" value="F:methyl indole-3-acetate esterase activity"/>
    <property type="evidence" value="ECO:0007669"/>
    <property type="project" value="TreeGrafter"/>
</dbReference>
<sequence length="111" mass="12678">MEIFHDKIHMAIFVTALMPSLAFNFTILSQGDVELAELLVRPQRLFSNENIDTSLVLTPERFGSVNRIFLWMIKNNPPNHVEHIQDSDHMVMISKPLDLGDCLLSLAKKFA</sequence>
<dbReference type="GO" id="GO:0080031">
    <property type="term" value="F:methyl salicylate esterase activity"/>
    <property type="evidence" value="ECO:0007669"/>
    <property type="project" value="TreeGrafter"/>
</dbReference>
<protein>
    <submittedName>
        <fullName evidence="1">Uncharacterized protein</fullName>
    </submittedName>
</protein>
<dbReference type="OrthoDB" id="408373at2759"/>
<reference evidence="1 2" key="1">
    <citation type="submission" date="2020-02" db="EMBL/GenBank/DDBJ databases">
        <authorList>
            <person name="Ma Q."/>
            <person name="Huang Y."/>
            <person name="Song X."/>
            <person name="Pei D."/>
        </authorList>
    </citation>
    <scope>NUCLEOTIDE SEQUENCE [LARGE SCALE GENOMIC DNA]</scope>
    <source>
        <strain evidence="1">Sxm20200214</strain>
        <tissue evidence="1">Leaf</tissue>
    </source>
</reference>
<dbReference type="GO" id="GO:0009694">
    <property type="term" value="P:jasmonic acid metabolic process"/>
    <property type="evidence" value="ECO:0007669"/>
    <property type="project" value="TreeGrafter"/>
</dbReference>
<dbReference type="PANTHER" id="PTHR10992:SF1002">
    <property type="entry name" value="SALICYLIC ACID-BINDING PROTEIN 2-LIKE"/>
    <property type="match status" value="1"/>
</dbReference>
<evidence type="ECO:0000313" key="1">
    <source>
        <dbReference type="EMBL" id="KAG2294456.1"/>
    </source>
</evidence>
<dbReference type="Proteomes" id="UP000886595">
    <property type="component" value="Unassembled WGS sequence"/>
</dbReference>
<name>A0A8X7UZR1_BRACI</name>
<gene>
    <name evidence="1" type="ORF">Bca52824_041125</name>
</gene>